<dbReference type="SUPFAM" id="SSF53448">
    <property type="entry name" value="Nucleotide-diphospho-sugar transferases"/>
    <property type="match status" value="1"/>
</dbReference>
<dbReference type="Proteomes" id="UP001341444">
    <property type="component" value="Unassembled WGS sequence"/>
</dbReference>
<dbReference type="InterPro" id="IPR011990">
    <property type="entry name" value="TPR-like_helical_dom_sf"/>
</dbReference>
<dbReference type="SMART" id="SM00028">
    <property type="entry name" value="TPR"/>
    <property type="match status" value="3"/>
</dbReference>
<dbReference type="Gene3D" id="3.90.550.10">
    <property type="entry name" value="Spore Coat Polysaccharide Biosynthesis Protein SpsA, Chain A"/>
    <property type="match status" value="1"/>
</dbReference>
<evidence type="ECO:0000259" key="2">
    <source>
        <dbReference type="Pfam" id="PF00535"/>
    </source>
</evidence>
<dbReference type="Pfam" id="PF13181">
    <property type="entry name" value="TPR_8"/>
    <property type="match status" value="1"/>
</dbReference>
<keyword evidence="4" id="KW-1185">Reference proteome</keyword>
<evidence type="ECO:0000256" key="1">
    <source>
        <dbReference type="PROSITE-ProRule" id="PRU00339"/>
    </source>
</evidence>
<gene>
    <name evidence="3" type="ORF">P4T90_15010</name>
</gene>
<dbReference type="InterPro" id="IPR019734">
    <property type="entry name" value="TPR_rpt"/>
</dbReference>
<dbReference type="Gene3D" id="1.25.40.10">
    <property type="entry name" value="Tetratricopeptide repeat domain"/>
    <property type="match status" value="1"/>
</dbReference>
<comment type="caution">
    <text evidence="3">The sequence shown here is derived from an EMBL/GenBank/DDBJ whole genome shotgun (WGS) entry which is preliminary data.</text>
</comment>
<dbReference type="CDD" id="cd02511">
    <property type="entry name" value="Beta4Glucosyltransferase"/>
    <property type="match status" value="1"/>
</dbReference>
<organism evidence="3 4">
    <name type="scientific">Heyndrickxia acidicola</name>
    <dbReference type="NCBI Taxonomy" id="209389"/>
    <lineage>
        <taxon>Bacteria</taxon>
        <taxon>Bacillati</taxon>
        <taxon>Bacillota</taxon>
        <taxon>Bacilli</taxon>
        <taxon>Bacillales</taxon>
        <taxon>Bacillaceae</taxon>
        <taxon>Heyndrickxia</taxon>
    </lineage>
</organism>
<keyword evidence="3" id="KW-0328">Glycosyltransferase</keyword>
<name>A0ABU6MI53_9BACI</name>
<feature type="domain" description="Glycosyltransferase 2-like" evidence="2">
    <location>
        <begin position="7"/>
        <end position="99"/>
    </location>
</feature>
<proteinExistence type="predicted"/>
<dbReference type="PROSITE" id="PS50005">
    <property type="entry name" value="TPR"/>
    <property type="match status" value="1"/>
</dbReference>
<dbReference type="InterPro" id="IPR029044">
    <property type="entry name" value="Nucleotide-diphossugar_trans"/>
</dbReference>
<dbReference type="RefSeq" id="WP_066265086.1">
    <property type="nucleotide sequence ID" value="NZ_JARMAB010000021.1"/>
</dbReference>
<feature type="repeat" description="TPR" evidence="1">
    <location>
        <begin position="275"/>
        <end position="308"/>
    </location>
</feature>
<keyword evidence="3" id="KW-0808">Transferase</keyword>
<dbReference type="InterPro" id="IPR001173">
    <property type="entry name" value="Glyco_trans_2-like"/>
</dbReference>
<dbReference type="PANTHER" id="PTHR43630">
    <property type="entry name" value="POLY-BETA-1,6-N-ACETYL-D-GLUCOSAMINE SYNTHASE"/>
    <property type="match status" value="1"/>
</dbReference>
<evidence type="ECO:0000313" key="4">
    <source>
        <dbReference type="Proteomes" id="UP001341444"/>
    </source>
</evidence>
<dbReference type="SUPFAM" id="SSF48452">
    <property type="entry name" value="TPR-like"/>
    <property type="match status" value="1"/>
</dbReference>
<accession>A0ABU6MI53</accession>
<evidence type="ECO:0000313" key="3">
    <source>
        <dbReference type="EMBL" id="MED1204356.1"/>
    </source>
</evidence>
<keyword evidence="1" id="KW-0802">TPR repeat</keyword>
<sequence length="395" mass="45619">MKGTNLSLCMIVKNEEEFIDKCLTSVKDLVDEIIIVDTGSTDRTIEICQSHGAVIEKFKWNGSFADARNFGINKATGEWILWLDADEELDSLDKDKLHKGNHFADYDVLTIHLVNYHGKEAIKDQTTDIAHTRLFRRNTGIKFINKIHECLEINGINQERIGHVDIKVHHYGYLDPVVDKKGKFERNIKMLKEQLKAKENVYWAQYYIAMEHYRKGQFKEAFKRVNASIKAFLLEGLLPPSMVYKLKYSILISMGSFEGAWPGIEKAIILYPDYVDLYFFKGLILYSLKKYNEALKTFETCIEMGEDNIHHLILRGVGTFQAWHYKGLCEENLGKEVEAVISYLHSIAISPEYLHAFESMAKISKKVDINLEEIVNKNFQGEDKQSLKMMISQLE</sequence>
<dbReference type="Pfam" id="PF00535">
    <property type="entry name" value="Glycos_transf_2"/>
    <property type="match status" value="1"/>
</dbReference>
<dbReference type="EC" id="2.4.-.-" evidence="3"/>
<reference evidence="3 4" key="1">
    <citation type="submission" date="2023-03" db="EMBL/GenBank/DDBJ databases">
        <title>Bacillus Genome Sequencing.</title>
        <authorList>
            <person name="Dunlap C."/>
        </authorList>
    </citation>
    <scope>NUCLEOTIDE SEQUENCE [LARGE SCALE GENOMIC DNA]</scope>
    <source>
        <strain evidence="3 4">B-23453</strain>
    </source>
</reference>
<protein>
    <submittedName>
        <fullName evidence="3">Glycosyltransferase</fullName>
        <ecNumber evidence="3">2.4.-.-</ecNumber>
    </submittedName>
</protein>
<dbReference type="PANTHER" id="PTHR43630:SF2">
    <property type="entry name" value="GLYCOSYLTRANSFERASE"/>
    <property type="match status" value="1"/>
</dbReference>
<dbReference type="GO" id="GO:0016757">
    <property type="term" value="F:glycosyltransferase activity"/>
    <property type="evidence" value="ECO:0007669"/>
    <property type="project" value="UniProtKB-KW"/>
</dbReference>
<dbReference type="EMBL" id="JARMAB010000021">
    <property type="protein sequence ID" value="MED1204356.1"/>
    <property type="molecule type" value="Genomic_DNA"/>
</dbReference>